<proteinExistence type="predicted"/>
<protein>
    <submittedName>
        <fullName evidence="1">Uncharacterized protein</fullName>
    </submittedName>
</protein>
<accession>A0A1R3TKM4</accession>
<dbReference type="STRING" id="1907666.DSM25559_1982"/>
<sequence>MKLAILLRGNNFLEKDRYGYSMDARENAASLLEKFLLPIRLKYPETKLYLATYDSPILEELKELIAPCEVVMLDAAGSTQIETFKQGMRHVFENDDCDALLVTRFDLDFKRNFDDWNIQIDDSSVYFPFKETMIGWRDHQRVGDAVHIIGRKAMNDFFSAMIMNQLARRPDLHMLYYFMRTLNGNIRFIEDGHWDSNSMFANPECDNPLYMIFNRPRLETLAPYTGTMPREIRGE</sequence>
<evidence type="ECO:0000313" key="1">
    <source>
        <dbReference type="EMBL" id="SCX20912.1"/>
    </source>
</evidence>
<dbReference type="EMBL" id="FMUE01000004">
    <property type="protein sequence ID" value="SCX20912.1"/>
    <property type="molecule type" value="Genomic_DNA"/>
</dbReference>
<gene>
    <name evidence="1" type="ORF">DSM25559_1982</name>
</gene>
<reference evidence="2" key="1">
    <citation type="submission" date="2016-10" db="EMBL/GenBank/DDBJ databases">
        <authorList>
            <person name="Wibberg D."/>
        </authorList>
    </citation>
    <scope>NUCLEOTIDE SEQUENCE [LARGE SCALE GENOMIC DNA]</scope>
</reference>
<dbReference type="AlphaFoldDB" id="A0A1R3TKM4"/>
<evidence type="ECO:0000313" key="2">
    <source>
        <dbReference type="Proteomes" id="UP000187891"/>
    </source>
</evidence>
<dbReference type="Proteomes" id="UP000187891">
    <property type="component" value="Unassembled WGS sequence"/>
</dbReference>
<name>A0A1R3TKM4_9HYPH</name>
<dbReference type="RefSeq" id="WP_143239347.1">
    <property type="nucleotide sequence ID" value="NZ_FMUE01000004.1"/>
</dbReference>
<organism evidence="1 2">
    <name type="scientific">Agrobacterium rosae</name>
    <dbReference type="NCBI Taxonomy" id="1972867"/>
    <lineage>
        <taxon>Bacteria</taxon>
        <taxon>Pseudomonadati</taxon>
        <taxon>Pseudomonadota</taxon>
        <taxon>Alphaproteobacteria</taxon>
        <taxon>Hyphomicrobiales</taxon>
        <taxon>Rhizobiaceae</taxon>
        <taxon>Rhizobium/Agrobacterium group</taxon>
        <taxon>Agrobacterium</taxon>
    </lineage>
</organism>